<dbReference type="EMBL" id="JBJQND010000007">
    <property type="protein sequence ID" value="KAL3871869.1"/>
    <property type="molecule type" value="Genomic_DNA"/>
</dbReference>
<dbReference type="GO" id="GO:0005886">
    <property type="term" value="C:plasma membrane"/>
    <property type="evidence" value="ECO:0007669"/>
    <property type="project" value="UniProtKB-SubCell"/>
</dbReference>
<evidence type="ECO:0000313" key="9">
    <source>
        <dbReference type="Proteomes" id="UP001634394"/>
    </source>
</evidence>
<keyword evidence="4 7" id="KW-1133">Transmembrane helix</keyword>
<dbReference type="PANTHER" id="PTHR12385:SF14">
    <property type="entry name" value="CHOLINE TRANSPORTER-LIKE 2"/>
    <property type="match status" value="1"/>
</dbReference>
<evidence type="ECO:0000313" key="8">
    <source>
        <dbReference type="EMBL" id="KAL3871869.1"/>
    </source>
</evidence>
<dbReference type="AlphaFoldDB" id="A0ABD3WD75"/>
<reference evidence="8 9" key="1">
    <citation type="submission" date="2024-11" db="EMBL/GenBank/DDBJ databases">
        <title>Chromosome-level genome assembly of the freshwater bivalve Anodonta woodiana.</title>
        <authorList>
            <person name="Chen X."/>
        </authorList>
    </citation>
    <scope>NUCLEOTIDE SEQUENCE [LARGE SCALE GENOMIC DNA]</scope>
    <source>
        <strain evidence="8">MN2024</strain>
        <tissue evidence="8">Gills</tissue>
    </source>
</reference>
<feature type="transmembrane region" description="Helical" evidence="7">
    <location>
        <begin position="300"/>
        <end position="321"/>
    </location>
</feature>
<feature type="transmembrane region" description="Helical" evidence="7">
    <location>
        <begin position="71"/>
        <end position="92"/>
    </location>
</feature>
<feature type="transmembrane region" description="Helical" evidence="7">
    <location>
        <begin position="483"/>
        <end position="509"/>
    </location>
</feature>
<feature type="transmembrane region" description="Helical" evidence="7">
    <location>
        <begin position="630"/>
        <end position="653"/>
    </location>
</feature>
<feature type="transmembrane region" description="Helical" evidence="7">
    <location>
        <begin position="272"/>
        <end position="293"/>
    </location>
</feature>
<evidence type="ECO:0000256" key="5">
    <source>
        <dbReference type="ARBA" id="ARBA00023136"/>
    </source>
</evidence>
<evidence type="ECO:0000256" key="4">
    <source>
        <dbReference type="ARBA" id="ARBA00022989"/>
    </source>
</evidence>
<dbReference type="Proteomes" id="UP001634394">
    <property type="component" value="Unassembled WGS sequence"/>
</dbReference>
<keyword evidence="9" id="KW-1185">Reference proteome</keyword>
<comment type="subcellular location">
    <subcellularLocation>
        <location evidence="7">Cell membrane</location>
        <topology evidence="7">Multi-pass membrane protein</topology>
    </subcellularLocation>
    <subcellularLocation>
        <location evidence="1">Membrane</location>
        <topology evidence="1">Multi-pass membrane protein</topology>
    </subcellularLocation>
</comment>
<evidence type="ECO:0000256" key="3">
    <source>
        <dbReference type="ARBA" id="ARBA00022692"/>
    </source>
</evidence>
<evidence type="ECO:0000256" key="2">
    <source>
        <dbReference type="ARBA" id="ARBA00007168"/>
    </source>
</evidence>
<evidence type="ECO:0000256" key="6">
    <source>
        <dbReference type="ARBA" id="ARBA00023180"/>
    </source>
</evidence>
<feature type="transmembrane region" description="Helical" evidence="7">
    <location>
        <begin position="665"/>
        <end position="690"/>
    </location>
</feature>
<evidence type="ECO:0000256" key="7">
    <source>
        <dbReference type="RuleBase" id="RU368066"/>
    </source>
</evidence>
<name>A0ABD3WD75_SINWO</name>
<comment type="function">
    <text evidence="7">Choline transporter.</text>
</comment>
<comment type="similarity">
    <text evidence="2 7">Belongs to the CTL (choline transporter-like) family.</text>
</comment>
<evidence type="ECO:0000256" key="1">
    <source>
        <dbReference type="ARBA" id="ARBA00004141"/>
    </source>
</evidence>
<organism evidence="8 9">
    <name type="scientific">Sinanodonta woodiana</name>
    <name type="common">Chinese pond mussel</name>
    <name type="synonym">Anodonta woodiana</name>
    <dbReference type="NCBI Taxonomy" id="1069815"/>
    <lineage>
        <taxon>Eukaryota</taxon>
        <taxon>Metazoa</taxon>
        <taxon>Spiralia</taxon>
        <taxon>Lophotrochozoa</taxon>
        <taxon>Mollusca</taxon>
        <taxon>Bivalvia</taxon>
        <taxon>Autobranchia</taxon>
        <taxon>Heteroconchia</taxon>
        <taxon>Palaeoheterodonta</taxon>
        <taxon>Unionida</taxon>
        <taxon>Unionoidea</taxon>
        <taxon>Unionidae</taxon>
        <taxon>Unioninae</taxon>
        <taxon>Sinanodonta</taxon>
    </lineage>
</organism>
<dbReference type="InterPro" id="IPR007603">
    <property type="entry name" value="Choline_transptr-like"/>
</dbReference>
<feature type="transmembrane region" description="Helical" evidence="7">
    <location>
        <begin position="394"/>
        <end position="416"/>
    </location>
</feature>
<keyword evidence="5 7" id="KW-0472">Membrane</keyword>
<proteinExistence type="inferred from homology"/>
<dbReference type="PANTHER" id="PTHR12385">
    <property type="entry name" value="CHOLINE TRANSPORTER-LIKE (SLC FAMILY 44)"/>
    <property type="match status" value="1"/>
</dbReference>
<feature type="transmembrane region" description="Helical" evidence="7">
    <location>
        <begin position="350"/>
        <end position="373"/>
    </location>
</feature>
<dbReference type="Pfam" id="PF04515">
    <property type="entry name" value="Choline_transpo"/>
    <property type="match status" value="1"/>
</dbReference>
<gene>
    <name evidence="8" type="ORF">ACJMK2_039841</name>
</gene>
<protein>
    <recommendedName>
        <fullName evidence="7">Choline transporter-like protein</fullName>
    </recommendedName>
</protein>
<dbReference type="GO" id="GO:0022857">
    <property type="term" value="F:transmembrane transporter activity"/>
    <property type="evidence" value="ECO:0007669"/>
    <property type="project" value="UniProtKB-UniRule"/>
</dbReference>
<comment type="caution">
    <text evidence="8">The sequence shown here is derived from an EMBL/GenBank/DDBJ whole genome shotgun (WGS) entry which is preliminary data.</text>
</comment>
<accession>A0ABD3WD75</accession>
<keyword evidence="6" id="KW-0325">Glycoprotein</keyword>
<sequence length="745" mass="84229">MPKRHRNKEIEAPDQLERVDAEEFTPLQSNNVDDEDILPTDQLDIPEKYGKPVQFDPNFKGPIKNRSCTDVLCCLIFVIFVLGLAVVGYFGFTYGDPRLLLYPVNSEKELCGFGKYRAKPNLFFFDLVTCGRMGPGVFVDGCPTPQICVTDCPSSYFVFIDNTVTPKIDLQYCKPGTATDKADLATLVKNGVCPRYYMKSKPFFHRCVPTALTDLLEKGGEINVTGVNATYMKDGNNNSISPNNIIDGLKNFGHFLRAKEYGGKVVQDVVSAWWMILLGLLLACFVCLIWIILMRWIAGIMVWFAIFAFIGIFGYCSYHGITKYMSTKDTMQEFQISVVVIQFSFEQSKFWLAVAIISTVILAISLLIFLFLCQRIRIAIALIKEGSKAVGSMLFTLIFPVFPFVLEILTIAYWLITAVYLSSTGRNPTFSQNNTFSNGSYIFDTVGCNKNVTNTMSDVCDILKNIQEAKYTFYLQIYNLFMLFWLVNFFMAFGQMALAGAFASYYWAWEKPKDIPMFPMLSSVGRCFRYHLGTLAFGSLIVAIIQLIRVMLEYIEAKLKEAENPVAKCLIKCLKCCFWCLEKFIKFLNKNAYILTAIHGKNFCSAAKDAFLLIVRNVVRVVVVDKVTDFLLFIGKLVIVGGVTAASFFFFDGRIEFLSTYKPTLNFYFVPVVIVAFGSYIVSSCFFSVYSMAVDTLFLCFLEDLERNDGSVDKPYFMPKSLKKILGKKNKQSKTEVMELGSGRS</sequence>
<keyword evidence="3 7" id="KW-0812">Transmembrane</keyword>